<dbReference type="AlphaFoldDB" id="A0AAV3XYC7"/>
<dbReference type="Proteomes" id="UP000735302">
    <property type="component" value="Unassembled WGS sequence"/>
</dbReference>
<dbReference type="EMBL" id="BLXT01000208">
    <property type="protein sequence ID" value="GFN75022.1"/>
    <property type="molecule type" value="Genomic_DNA"/>
</dbReference>
<name>A0AAV3XYC7_9GAST</name>
<organism evidence="1 2">
    <name type="scientific">Plakobranchus ocellatus</name>
    <dbReference type="NCBI Taxonomy" id="259542"/>
    <lineage>
        <taxon>Eukaryota</taxon>
        <taxon>Metazoa</taxon>
        <taxon>Spiralia</taxon>
        <taxon>Lophotrochozoa</taxon>
        <taxon>Mollusca</taxon>
        <taxon>Gastropoda</taxon>
        <taxon>Heterobranchia</taxon>
        <taxon>Euthyneura</taxon>
        <taxon>Panpulmonata</taxon>
        <taxon>Sacoglossa</taxon>
        <taxon>Placobranchoidea</taxon>
        <taxon>Plakobranchidae</taxon>
        <taxon>Plakobranchus</taxon>
    </lineage>
</organism>
<comment type="caution">
    <text evidence="1">The sequence shown here is derived from an EMBL/GenBank/DDBJ whole genome shotgun (WGS) entry which is preliminary data.</text>
</comment>
<keyword evidence="2" id="KW-1185">Reference proteome</keyword>
<reference evidence="1 2" key="1">
    <citation type="journal article" date="2021" name="Elife">
        <title>Chloroplast acquisition without the gene transfer in kleptoplastic sea slugs, Plakobranchus ocellatus.</title>
        <authorList>
            <person name="Maeda T."/>
            <person name="Takahashi S."/>
            <person name="Yoshida T."/>
            <person name="Shimamura S."/>
            <person name="Takaki Y."/>
            <person name="Nagai Y."/>
            <person name="Toyoda A."/>
            <person name="Suzuki Y."/>
            <person name="Arimoto A."/>
            <person name="Ishii H."/>
            <person name="Satoh N."/>
            <person name="Nishiyama T."/>
            <person name="Hasebe M."/>
            <person name="Maruyama T."/>
            <person name="Minagawa J."/>
            <person name="Obokata J."/>
            <person name="Shigenobu S."/>
        </authorList>
    </citation>
    <scope>NUCLEOTIDE SEQUENCE [LARGE SCALE GENOMIC DNA]</scope>
</reference>
<accession>A0AAV3XYC7</accession>
<evidence type="ECO:0000313" key="2">
    <source>
        <dbReference type="Proteomes" id="UP000735302"/>
    </source>
</evidence>
<protein>
    <submittedName>
        <fullName evidence="1">Uncharacterized protein</fullName>
    </submittedName>
</protein>
<gene>
    <name evidence="1" type="ORF">PoB_000152800</name>
</gene>
<sequence>MLLLSLNFPPHSEPGPAHFSLSSKSYKFIQQSHFYKNKTKIASISRDSFIIELSKLTVEDLDTPLRDRRRRGEAEVGVVVSSQGTSPLLSGPTGLEFATIKRILGYGQVALSLEPGRCNKRWGDRKSM</sequence>
<proteinExistence type="predicted"/>
<evidence type="ECO:0000313" key="1">
    <source>
        <dbReference type="EMBL" id="GFN75022.1"/>
    </source>
</evidence>